<feature type="compositionally biased region" description="Pro residues" evidence="1">
    <location>
        <begin position="55"/>
        <end position="95"/>
    </location>
</feature>
<organism evidence="3 4">
    <name type="scientific">Amycolatopsis heterodermiae</name>
    <dbReference type="NCBI Taxonomy" id="3110235"/>
    <lineage>
        <taxon>Bacteria</taxon>
        <taxon>Bacillati</taxon>
        <taxon>Actinomycetota</taxon>
        <taxon>Actinomycetes</taxon>
        <taxon>Pseudonocardiales</taxon>
        <taxon>Pseudonocardiaceae</taxon>
        <taxon>Amycolatopsis</taxon>
    </lineage>
</organism>
<evidence type="ECO:0000313" key="4">
    <source>
        <dbReference type="Proteomes" id="UP001304298"/>
    </source>
</evidence>
<protein>
    <submittedName>
        <fullName evidence="3">TNT domain-containing protein</fullName>
    </submittedName>
</protein>
<dbReference type="Pfam" id="PF14021">
    <property type="entry name" value="TNT"/>
    <property type="match status" value="1"/>
</dbReference>
<comment type="caution">
    <text evidence="3">The sequence shown here is derived from an EMBL/GenBank/DDBJ whole genome shotgun (WGS) entry which is preliminary data.</text>
</comment>
<reference evidence="3 4" key="1">
    <citation type="submission" date="2023-12" db="EMBL/GenBank/DDBJ databases">
        <title>Amycolatopsis sp. V23-08.</title>
        <authorList>
            <person name="Somphong A."/>
        </authorList>
    </citation>
    <scope>NUCLEOTIDE SEQUENCE [LARGE SCALE GENOMIC DNA]</scope>
    <source>
        <strain evidence="3 4">V23-08</strain>
    </source>
</reference>
<dbReference type="PRINTS" id="PR01217">
    <property type="entry name" value="PRICHEXTENSN"/>
</dbReference>
<keyword evidence="4" id="KW-1185">Reference proteome</keyword>
<evidence type="ECO:0000259" key="2">
    <source>
        <dbReference type="Pfam" id="PF14021"/>
    </source>
</evidence>
<dbReference type="Proteomes" id="UP001304298">
    <property type="component" value="Unassembled WGS sequence"/>
</dbReference>
<evidence type="ECO:0000313" key="3">
    <source>
        <dbReference type="EMBL" id="MEA5365868.1"/>
    </source>
</evidence>
<feature type="domain" description="TNT" evidence="2">
    <location>
        <begin position="228"/>
        <end position="312"/>
    </location>
</feature>
<gene>
    <name evidence="3" type="ORF">VA596_40525</name>
</gene>
<accession>A0ABU5RI69</accession>
<dbReference type="InterPro" id="IPR053024">
    <property type="entry name" value="Fungal_surface_NADase"/>
</dbReference>
<sequence>MTEPSEAGSEPVEADLDTGPIQLPGYGLTDSGAFEEAPTPPSGNPAPWPHAVSPLLPPFPLPPAPPPPPAPAGPPPPVAGPPPNPGSPAPLPPLGSPRKERESVVALFLVHMFPIGHLPIAMDRPALQLPLPDDPDGFPPNDHPDARLIFDDQALTNVTAGFRRSPTAAPLPVPRYVTANYVPYAHATQAVWIRRFVVGDGPLGPEYAWPPGEQYPEGGLYFAEPVMVPANTVLDRFGPAYGRVFAADGTPFAERSLPPAMRDAEYRRYVVVRRVPMWRSESAHWFGQVGGGTRYRALLGADELVTLGYLAEAKGEDA</sequence>
<evidence type="ECO:0000256" key="1">
    <source>
        <dbReference type="SAM" id="MobiDB-lite"/>
    </source>
</evidence>
<name>A0ABU5RI69_9PSEU</name>
<dbReference type="PANTHER" id="PTHR42059">
    <property type="entry name" value="TNT DOMAIN-CONTAINING PROTEIN"/>
    <property type="match status" value="1"/>
</dbReference>
<proteinExistence type="predicted"/>
<feature type="compositionally biased region" description="Pro residues" evidence="1">
    <location>
        <begin position="38"/>
        <end position="48"/>
    </location>
</feature>
<feature type="region of interest" description="Disordered" evidence="1">
    <location>
        <begin position="1"/>
        <end position="97"/>
    </location>
</feature>
<dbReference type="RefSeq" id="WP_323334690.1">
    <property type="nucleotide sequence ID" value="NZ_JAYFSI010000013.1"/>
</dbReference>
<dbReference type="PANTHER" id="PTHR42059:SF1">
    <property type="entry name" value="TNT DOMAIN-CONTAINING PROTEIN"/>
    <property type="match status" value="1"/>
</dbReference>
<dbReference type="InterPro" id="IPR025331">
    <property type="entry name" value="TNT"/>
</dbReference>
<dbReference type="EMBL" id="JAYFSI010000013">
    <property type="protein sequence ID" value="MEA5365868.1"/>
    <property type="molecule type" value="Genomic_DNA"/>
</dbReference>